<reference evidence="2 3" key="1">
    <citation type="submission" date="2019-10" db="EMBL/GenBank/DDBJ databases">
        <authorList>
            <person name="Karimi E."/>
        </authorList>
    </citation>
    <scope>NUCLEOTIDE SEQUENCE [LARGE SCALE GENOMIC DNA]</scope>
    <source>
        <strain evidence="2">Exiguobacterium sp. 9Y</strain>
    </source>
</reference>
<dbReference type="Gene3D" id="3.40.630.30">
    <property type="match status" value="1"/>
</dbReference>
<dbReference type="SUPFAM" id="SSF55729">
    <property type="entry name" value="Acyl-CoA N-acyltransferases (Nat)"/>
    <property type="match status" value="1"/>
</dbReference>
<feature type="domain" description="N-acetyltransferase" evidence="1">
    <location>
        <begin position="3"/>
        <end position="156"/>
    </location>
</feature>
<proteinExistence type="predicted"/>
<dbReference type="RefSeq" id="WP_159172711.1">
    <property type="nucleotide sequence ID" value="NZ_LR732308.1"/>
</dbReference>
<dbReference type="Proteomes" id="UP000439752">
    <property type="component" value="Unassembled WGS sequence"/>
</dbReference>
<dbReference type="GO" id="GO:0016747">
    <property type="term" value="F:acyltransferase activity, transferring groups other than amino-acyl groups"/>
    <property type="evidence" value="ECO:0007669"/>
    <property type="project" value="InterPro"/>
</dbReference>
<dbReference type="AlphaFoldDB" id="A0A653I2S6"/>
<evidence type="ECO:0000259" key="1">
    <source>
        <dbReference type="PROSITE" id="PS51186"/>
    </source>
</evidence>
<protein>
    <recommendedName>
        <fullName evidence="1">N-acetyltransferase domain-containing protein</fullName>
    </recommendedName>
</protein>
<gene>
    <name evidence="2" type="ORF">EXIGUO9Y_110040</name>
</gene>
<accession>A0A653I2S6</accession>
<evidence type="ECO:0000313" key="2">
    <source>
        <dbReference type="EMBL" id="VWX33233.1"/>
    </source>
</evidence>
<name>A0A653I2S6_9BACL</name>
<dbReference type="Pfam" id="PF00583">
    <property type="entry name" value="Acetyltransf_1"/>
    <property type="match status" value="1"/>
</dbReference>
<dbReference type="EMBL" id="CABWKQ010000003">
    <property type="protein sequence ID" value="VWX33233.1"/>
    <property type="molecule type" value="Genomic_DNA"/>
</dbReference>
<dbReference type="InterPro" id="IPR000182">
    <property type="entry name" value="GNAT_dom"/>
</dbReference>
<keyword evidence="3" id="KW-1185">Reference proteome</keyword>
<sequence length="163" mass="19223">MDVTFIEITPDHFKDVQTIFNHNLVYAQLENRQLPLTRQAFTEEFLNPETVSLLCRSDVGPFAIIDYLPEHPRDGSTWIGLFLIDGRYHHQGVGTILYHTFHERYLKYKDVIRLAVLPKNQIGQSFWRKLGYIFEQKSISNTNQSVEVFVKFQDLSRNYDKIK</sequence>
<dbReference type="InterPro" id="IPR016181">
    <property type="entry name" value="Acyl_CoA_acyltransferase"/>
</dbReference>
<organism evidence="2 3">
    <name type="scientific">Exiguobacterium oxidotolerans</name>
    <dbReference type="NCBI Taxonomy" id="223958"/>
    <lineage>
        <taxon>Bacteria</taxon>
        <taxon>Bacillati</taxon>
        <taxon>Bacillota</taxon>
        <taxon>Bacilli</taxon>
        <taxon>Bacillales</taxon>
        <taxon>Bacillales Family XII. Incertae Sedis</taxon>
        <taxon>Exiguobacterium</taxon>
    </lineage>
</organism>
<dbReference type="PROSITE" id="PS51186">
    <property type="entry name" value="GNAT"/>
    <property type="match status" value="1"/>
</dbReference>
<evidence type="ECO:0000313" key="3">
    <source>
        <dbReference type="Proteomes" id="UP000439752"/>
    </source>
</evidence>